<reference evidence="1 2" key="1">
    <citation type="submission" date="2017-10" db="EMBL/GenBank/DDBJ databases">
        <title>Draft genome sequences of strains TRE 1, TRE 9, TRE H and TRI 7, isolated from tamarins, belonging to four potential novel Bifidobacterium species.</title>
        <authorList>
            <person name="Mattarelli P."/>
            <person name="Modesto M."/>
            <person name="Puglisi E."/>
            <person name="Morelli L."/>
            <person name="Spezio C."/>
            <person name="Bonetti A."/>
            <person name="Sandri C."/>
        </authorList>
    </citation>
    <scope>NUCLEOTIDE SEQUENCE [LARGE SCALE GENOMIC DNA]</scope>
    <source>
        <strain evidence="2">TRI7</strain>
    </source>
</reference>
<gene>
    <name evidence="1" type="ORF">CSQ87_07845</name>
</gene>
<dbReference type="EMBL" id="PEBK01000007">
    <property type="protein sequence ID" value="PJM74848.1"/>
    <property type="molecule type" value="Genomic_DNA"/>
</dbReference>
<name>A0A2M9HDE8_9BIFI</name>
<proteinExistence type="predicted"/>
<dbReference type="AlphaFoldDB" id="A0A2M9HDE8"/>
<accession>A0A2M9HDE8</accession>
<protein>
    <recommendedName>
        <fullName evidence="3">Glycosyl transferase family 1 domain-containing protein</fullName>
    </recommendedName>
</protein>
<dbReference type="Proteomes" id="UP000231451">
    <property type="component" value="Unassembled WGS sequence"/>
</dbReference>
<organism evidence="1 2">
    <name type="scientific">Bifidobacterium simiarum</name>
    <dbReference type="NCBI Taxonomy" id="2045441"/>
    <lineage>
        <taxon>Bacteria</taxon>
        <taxon>Bacillati</taxon>
        <taxon>Actinomycetota</taxon>
        <taxon>Actinomycetes</taxon>
        <taxon>Bifidobacteriales</taxon>
        <taxon>Bifidobacteriaceae</taxon>
        <taxon>Bifidobacterium</taxon>
    </lineage>
</organism>
<dbReference type="OrthoDB" id="9790710at2"/>
<evidence type="ECO:0000313" key="2">
    <source>
        <dbReference type="Proteomes" id="UP000231451"/>
    </source>
</evidence>
<dbReference type="PANTHER" id="PTHR12526">
    <property type="entry name" value="GLYCOSYLTRANSFERASE"/>
    <property type="match status" value="1"/>
</dbReference>
<keyword evidence="2" id="KW-1185">Reference proteome</keyword>
<evidence type="ECO:0000313" key="1">
    <source>
        <dbReference type="EMBL" id="PJM74848.1"/>
    </source>
</evidence>
<dbReference type="Pfam" id="PF13692">
    <property type="entry name" value="Glyco_trans_1_4"/>
    <property type="match status" value="1"/>
</dbReference>
<dbReference type="Gene3D" id="3.40.50.2000">
    <property type="entry name" value="Glycogen Phosphorylase B"/>
    <property type="match status" value="2"/>
</dbReference>
<dbReference type="SUPFAM" id="SSF53756">
    <property type="entry name" value="UDP-Glycosyltransferase/glycogen phosphorylase"/>
    <property type="match status" value="1"/>
</dbReference>
<sequence length="407" mass="45977">MGSRSKLLVILEQHFIQADDGTFYTDVQCDRTFWDRYLSAFDELNVFARTRKARPGENLEKLLLSSRPEVHLFPMPDFRGVGGLVKNHGKIKAALQQALQVSDAVIMRAPSPISLGVGNTVIKSGKPFAVEMAMNPITAYSRESMKSPLQPFVQFFATTSTKRLCRKANGVSYVTEHVLQQDFPCTAIREGESDRYFTAHYSTINLTDDDYSLQEWPESAPDTISVAHVGKMMDLRKGHAIFIETLALLKQRGYQVNGTLIGDGPMRPQFEELAREKGVGDEIHFVGWRSGFRAVQQELQKSMFFLFPTYSEGLPRSIIEAMASGLLCIGSSADGMVELLDKECISDRNSAEDYALMLAGYHSHWNKAIATRDKQFDLSHKYNKRILDTYRTDFYKKLRKCGDKHAD</sequence>
<dbReference type="RefSeq" id="WP_100513327.1">
    <property type="nucleotide sequence ID" value="NZ_PEBK01000007.1"/>
</dbReference>
<comment type="caution">
    <text evidence="1">The sequence shown here is derived from an EMBL/GenBank/DDBJ whole genome shotgun (WGS) entry which is preliminary data.</text>
</comment>
<evidence type="ECO:0008006" key="3">
    <source>
        <dbReference type="Google" id="ProtNLM"/>
    </source>
</evidence>